<comment type="caution">
    <text evidence="1">The sequence shown here is derived from an EMBL/GenBank/DDBJ whole genome shotgun (WGS) entry which is preliminary data.</text>
</comment>
<dbReference type="Proteomes" id="UP001515480">
    <property type="component" value="Unassembled WGS sequence"/>
</dbReference>
<reference evidence="1 2" key="1">
    <citation type="journal article" date="2024" name="Science">
        <title>Giant polyketide synthase enzymes in the biosynthesis of giant marine polyether toxins.</title>
        <authorList>
            <person name="Fallon T.R."/>
            <person name="Shende V.V."/>
            <person name="Wierzbicki I.H."/>
            <person name="Pendleton A.L."/>
            <person name="Watervoot N.F."/>
            <person name="Auber R.P."/>
            <person name="Gonzalez D.J."/>
            <person name="Wisecaver J.H."/>
            <person name="Moore B.S."/>
        </authorList>
    </citation>
    <scope>NUCLEOTIDE SEQUENCE [LARGE SCALE GENOMIC DNA]</scope>
    <source>
        <strain evidence="1 2">12B1</strain>
    </source>
</reference>
<evidence type="ECO:0000313" key="1">
    <source>
        <dbReference type="EMBL" id="KAL1503463.1"/>
    </source>
</evidence>
<dbReference type="EMBL" id="JBGBPQ010000021">
    <property type="protein sequence ID" value="KAL1503463.1"/>
    <property type="molecule type" value="Genomic_DNA"/>
</dbReference>
<protein>
    <submittedName>
        <fullName evidence="1">Uncharacterized protein</fullName>
    </submittedName>
</protein>
<evidence type="ECO:0000313" key="2">
    <source>
        <dbReference type="Proteomes" id="UP001515480"/>
    </source>
</evidence>
<proteinExistence type="predicted"/>
<gene>
    <name evidence="1" type="ORF">AB1Y20_011947</name>
</gene>
<accession>A0AB34IPJ9</accession>
<organism evidence="1 2">
    <name type="scientific">Prymnesium parvum</name>
    <name type="common">Toxic golden alga</name>
    <dbReference type="NCBI Taxonomy" id="97485"/>
    <lineage>
        <taxon>Eukaryota</taxon>
        <taxon>Haptista</taxon>
        <taxon>Haptophyta</taxon>
        <taxon>Prymnesiophyceae</taxon>
        <taxon>Prymnesiales</taxon>
        <taxon>Prymnesiaceae</taxon>
        <taxon>Prymnesium</taxon>
    </lineage>
</organism>
<dbReference type="AlphaFoldDB" id="A0AB34IPJ9"/>
<name>A0AB34IPJ9_PRYPA</name>
<keyword evidence="2" id="KW-1185">Reference proteome</keyword>
<sequence length="114" mass="11769">MAEGNGGDAAARSFLELTRSAGQVAQHVRARLAPSEAKSTWLGPSAELADVIAGSVLRCASSEAGSFWAVIPPRVPSVASVRRSRGAVTVRVGSVRLEPGWVSPLKGVLPPRVG</sequence>